<dbReference type="PANTHER" id="PTHR30250:SF11">
    <property type="entry name" value="O-ANTIGEN TRANSPORTER-RELATED"/>
    <property type="match status" value="1"/>
</dbReference>
<feature type="transmembrane region" description="Helical" evidence="6">
    <location>
        <begin position="211"/>
        <end position="231"/>
    </location>
</feature>
<comment type="subcellular location">
    <subcellularLocation>
        <location evidence="1">Cell membrane</location>
        <topology evidence="1">Multi-pass membrane protein</topology>
    </subcellularLocation>
</comment>
<evidence type="ECO:0000313" key="8">
    <source>
        <dbReference type="Proteomes" id="UP000730862"/>
    </source>
</evidence>
<evidence type="ECO:0000313" key="7">
    <source>
        <dbReference type="EMBL" id="MBS5964985.1"/>
    </source>
</evidence>
<feature type="transmembrane region" description="Helical" evidence="6">
    <location>
        <begin position="324"/>
        <end position="344"/>
    </location>
</feature>
<accession>A0A943QNE6</accession>
<comment type="caution">
    <text evidence="7">The sequence shown here is derived from an EMBL/GenBank/DDBJ whole genome shotgun (WGS) entry which is preliminary data.</text>
</comment>
<evidence type="ECO:0000256" key="5">
    <source>
        <dbReference type="ARBA" id="ARBA00023136"/>
    </source>
</evidence>
<feature type="transmembrane region" description="Helical" evidence="6">
    <location>
        <begin position="111"/>
        <end position="134"/>
    </location>
</feature>
<dbReference type="PANTHER" id="PTHR30250">
    <property type="entry name" value="PST FAMILY PREDICTED COLANIC ACID TRANSPORTER"/>
    <property type="match status" value="1"/>
</dbReference>
<keyword evidence="4 6" id="KW-1133">Transmembrane helix</keyword>
<feature type="transmembrane region" description="Helical" evidence="6">
    <location>
        <begin position="381"/>
        <end position="398"/>
    </location>
</feature>
<proteinExistence type="predicted"/>
<keyword evidence="2" id="KW-1003">Cell membrane</keyword>
<evidence type="ECO:0000256" key="3">
    <source>
        <dbReference type="ARBA" id="ARBA00022692"/>
    </source>
</evidence>
<dbReference type="RefSeq" id="WP_278735730.1">
    <property type="nucleotide sequence ID" value="NZ_JAHAIK010000011.1"/>
</dbReference>
<feature type="transmembrane region" description="Helical" evidence="6">
    <location>
        <begin position="86"/>
        <end position="105"/>
    </location>
</feature>
<reference evidence="7" key="1">
    <citation type="submission" date="2021-02" db="EMBL/GenBank/DDBJ databases">
        <title>Infant gut strain persistence is associated with maternal origin, phylogeny, and functional potential including surface adhesion and iron acquisition.</title>
        <authorList>
            <person name="Lou Y.C."/>
        </authorList>
    </citation>
    <scope>NUCLEOTIDE SEQUENCE</scope>
    <source>
        <strain evidence="7">L3_058_000G1_dasL3_058_000G1_concoct_72</strain>
    </source>
</reference>
<gene>
    <name evidence="7" type="ORF">KIA07_04875</name>
</gene>
<dbReference type="AlphaFoldDB" id="A0A943QNE6"/>
<dbReference type="InterPro" id="IPR050833">
    <property type="entry name" value="Poly_Biosynth_Transport"/>
</dbReference>
<dbReference type="Pfam" id="PF01943">
    <property type="entry name" value="Polysacc_synt"/>
    <property type="match status" value="1"/>
</dbReference>
<feature type="transmembrane region" description="Helical" evidence="6">
    <location>
        <begin position="356"/>
        <end position="375"/>
    </location>
</feature>
<feature type="transmembrane region" description="Helical" evidence="6">
    <location>
        <begin position="42"/>
        <end position="65"/>
    </location>
</feature>
<name>A0A943QNE6_FINMA</name>
<feature type="transmembrane region" description="Helical" evidence="6">
    <location>
        <begin position="7"/>
        <end position="30"/>
    </location>
</feature>
<evidence type="ECO:0000256" key="2">
    <source>
        <dbReference type="ARBA" id="ARBA00022475"/>
    </source>
</evidence>
<evidence type="ECO:0000256" key="6">
    <source>
        <dbReference type="SAM" id="Phobius"/>
    </source>
</evidence>
<protein>
    <submittedName>
        <fullName evidence="7">Oligosaccharide flippase family protein</fullName>
    </submittedName>
</protein>
<feature type="transmembrane region" description="Helical" evidence="6">
    <location>
        <begin position="251"/>
        <end position="275"/>
    </location>
</feature>
<organism evidence="7 8">
    <name type="scientific">Finegoldia magna</name>
    <name type="common">Peptostreptococcus magnus</name>
    <dbReference type="NCBI Taxonomy" id="1260"/>
    <lineage>
        <taxon>Bacteria</taxon>
        <taxon>Bacillati</taxon>
        <taxon>Bacillota</taxon>
        <taxon>Tissierellia</taxon>
        <taxon>Tissierellales</taxon>
        <taxon>Peptoniphilaceae</taxon>
        <taxon>Finegoldia</taxon>
    </lineage>
</organism>
<dbReference type="GO" id="GO:0005886">
    <property type="term" value="C:plasma membrane"/>
    <property type="evidence" value="ECO:0007669"/>
    <property type="project" value="UniProtKB-SubCell"/>
</dbReference>
<dbReference type="EMBL" id="JAHAIK010000011">
    <property type="protein sequence ID" value="MBS5964985.1"/>
    <property type="molecule type" value="Genomic_DNA"/>
</dbReference>
<feature type="transmembrane region" description="Helical" evidence="6">
    <location>
        <begin position="173"/>
        <end position="190"/>
    </location>
</feature>
<dbReference type="InterPro" id="IPR002797">
    <property type="entry name" value="Polysacc_synth"/>
</dbReference>
<feature type="transmembrane region" description="Helical" evidence="6">
    <location>
        <begin position="410"/>
        <end position="428"/>
    </location>
</feature>
<evidence type="ECO:0000256" key="1">
    <source>
        <dbReference type="ARBA" id="ARBA00004651"/>
    </source>
</evidence>
<feature type="transmembrane region" description="Helical" evidence="6">
    <location>
        <begin position="296"/>
        <end position="318"/>
    </location>
</feature>
<evidence type="ECO:0000256" key="4">
    <source>
        <dbReference type="ARBA" id="ARBA00022989"/>
    </source>
</evidence>
<feature type="transmembrane region" description="Helical" evidence="6">
    <location>
        <begin position="146"/>
        <end position="167"/>
    </location>
</feature>
<sequence>MNNKTFYNMLFAFSAQSISIILSILTSIVLPKFIGVTDYSYWQLFIFYSVYINLLHFGVSDGIYLRIGGESYDKINKQLIYSQFKLLVVIQIIISIFALFILSRLDLNADRLFVFINLFIYMVVYNSVVFFGFVFQAVNETRIHSIAFIIDKITFIIIMGILLFSGVRDYRKFVIGYNISATLALIFISLQGKEILFQKFIGFKKTIQEMMININVGMKLMISAVASNFIVGSTRIVVDKYMGITEFGKLSFSFSIVNFLLAFVRQVSMVLFPALRQFEKKHLTSFFERISLILDIFLPVILIGYFPINVFLSIWLPAYKDSLYYLRYLLPVVIFDGKAQLLFFTFMKVFREEKKLLYINLACLVCSFLSALFLVNIFHNITYIVFTVMIILAMRSIYMEFYLRKKYFTIDYRILYLVIIVSCFVTSAILFPGVRGMIIYISFYLIYLLVRKKEIKALYMSFKSKKIKN</sequence>
<keyword evidence="3 6" id="KW-0812">Transmembrane</keyword>
<keyword evidence="5 6" id="KW-0472">Membrane</keyword>
<dbReference type="Proteomes" id="UP000730862">
    <property type="component" value="Unassembled WGS sequence"/>
</dbReference>
<feature type="transmembrane region" description="Helical" evidence="6">
    <location>
        <begin position="434"/>
        <end position="450"/>
    </location>
</feature>